<reference evidence="3 4" key="1">
    <citation type="submission" date="2017-04" db="EMBL/GenBank/DDBJ databases">
        <authorList>
            <person name="Afonso C.L."/>
            <person name="Miller P.J."/>
            <person name="Scott M.A."/>
            <person name="Spackman E."/>
            <person name="Goraichik I."/>
            <person name="Dimitrov K.M."/>
            <person name="Suarez D.L."/>
            <person name="Swayne D.E."/>
        </authorList>
    </citation>
    <scope>NUCLEOTIDE SEQUENCE [LARGE SCALE GENOMIC DNA]</scope>
    <source>
        <strain evidence="3 4">USBA 355</strain>
    </source>
</reference>
<dbReference type="InterPro" id="IPR010093">
    <property type="entry name" value="SinI_DNA-bd"/>
</dbReference>
<dbReference type="PANTHER" id="PTHR38431:SF1">
    <property type="entry name" value="BLL2305 PROTEIN"/>
    <property type="match status" value="1"/>
</dbReference>
<dbReference type="Pfam" id="PF12728">
    <property type="entry name" value="HTH_17"/>
    <property type="match status" value="1"/>
</dbReference>
<dbReference type="NCBIfam" id="TIGR01764">
    <property type="entry name" value="excise"/>
    <property type="match status" value="1"/>
</dbReference>
<dbReference type="EMBL" id="FWZX01000020">
    <property type="protein sequence ID" value="SMF55584.1"/>
    <property type="molecule type" value="Genomic_DNA"/>
</dbReference>
<evidence type="ECO:0000313" key="4">
    <source>
        <dbReference type="Proteomes" id="UP000192917"/>
    </source>
</evidence>
<dbReference type="Gene3D" id="3.40.190.10">
    <property type="entry name" value="Periplasmic binding protein-like II"/>
    <property type="match status" value="1"/>
</dbReference>
<evidence type="ECO:0000259" key="1">
    <source>
        <dbReference type="Pfam" id="PF12727"/>
    </source>
</evidence>
<accession>A0A1Y6CBU0</accession>
<feature type="domain" description="Helix-turn-helix" evidence="2">
    <location>
        <begin position="7"/>
        <end position="56"/>
    </location>
</feature>
<dbReference type="PANTHER" id="PTHR38431">
    <property type="entry name" value="BLL2305 PROTEIN"/>
    <property type="match status" value="1"/>
</dbReference>
<proteinExistence type="predicted"/>
<organism evidence="3 4">
    <name type="scientific">Tistlia consotensis USBA 355</name>
    <dbReference type="NCBI Taxonomy" id="560819"/>
    <lineage>
        <taxon>Bacteria</taxon>
        <taxon>Pseudomonadati</taxon>
        <taxon>Pseudomonadota</taxon>
        <taxon>Alphaproteobacteria</taxon>
        <taxon>Rhodospirillales</taxon>
        <taxon>Rhodovibrionaceae</taxon>
        <taxon>Tistlia</taxon>
    </lineage>
</organism>
<dbReference type="SUPFAM" id="SSF53850">
    <property type="entry name" value="Periplasmic binding protein-like II"/>
    <property type="match status" value="1"/>
</dbReference>
<evidence type="ECO:0000259" key="2">
    <source>
        <dbReference type="Pfam" id="PF12728"/>
    </source>
</evidence>
<evidence type="ECO:0000313" key="3">
    <source>
        <dbReference type="EMBL" id="SMF55584.1"/>
    </source>
</evidence>
<dbReference type="STRING" id="560819.SAMN05428998_12077"/>
<dbReference type="AlphaFoldDB" id="A0A1Y6CBU0"/>
<name>A0A1Y6CBU0_9PROT</name>
<dbReference type="InterPro" id="IPR024370">
    <property type="entry name" value="PBP_domain"/>
</dbReference>
<feature type="domain" description="PBP" evidence="1">
    <location>
        <begin position="87"/>
        <end position="270"/>
    </location>
</feature>
<dbReference type="Proteomes" id="UP000192917">
    <property type="component" value="Unassembled WGS sequence"/>
</dbReference>
<keyword evidence="4" id="KW-1185">Reference proteome</keyword>
<dbReference type="Pfam" id="PF12727">
    <property type="entry name" value="PBP_like"/>
    <property type="match status" value="1"/>
</dbReference>
<dbReference type="GO" id="GO:0003677">
    <property type="term" value="F:DNA binding"/>
    <property type="evidence" value="ECO:0007669"/>
    <property type="project" value="InterPro"/>
</dbReference>
<protein>
    <submittedName>
        <fullName evidence="3">DNA binding domain-containing protein, excisionase family</fullName>
    </submittedName>
</protein>
<gene>
    <name evidence="3" type="ORF">SAMN05428998_12077</name>
</gene>
<sequence length="305" mass="33390">MPVESEYLTAKELATLLRIRERKVYELASSGELPCSRAMGKLLFPRRAVDAWLARKSSGQVAEPASVRPKVVLGSHDPLLEWALRESRSGLAAWFDGSQDGLERFARGEGLATGLHLPSADAAAEGDGWNVEAVRRRFAGEPVILMEWAWRERGLAVSPEIAERVHALSDLKGLRLAPRQTGAGSQTLLLQLLAREGLSLEALSPLPPMRTETEAVLAVYDGKADAAFGIAALARQFRLAFVPLVRERFDLLVDRWAWFEPPMQALLAFCRTEPFKARVAEYGGYDVSGLGTVHFNGAKATGFPA</sequence>
<dbReference type="InterPro" id="IPR041657">
    <property type="entry name" value="HTH_17"/>
</dbReference>